<dbReference type="GeneTree" id="ENSGT01010000222539"/>
<feature type="domain" description="Chemokine interleukin-8-like" evidence="5">
    <location>
        <begin position="27"/>
        <end position="89"/>
    </location>
</feature>
<dbReference type="InterPro" id="IPR001811">
    <property type="entry name" value="Chemokine_IL8-like_dom"/>
</dbReference>
<feature type="signal peptide" evidence="4">
    <location>
        <begin position="1"/>
        <end position="23"/>
    </location>
</feature>
<evidence type="ECO:0000256" key="4">
    <source>
        <dbReference type="SAM" id="SignalP"/>
    </source>
</evidence>
<reference evidence="6" key="1">
    <citation type="submission" date="2025-08" db="UniProtKB">
        <authorList>
            <consortium name="Ensembl"/>
        </authorList>
    </citation>
    <scope>IDENTIFICATION</scope>
</reference>
<reference evidence="6" key="2">
    <citation type="submission" date="2025-09" db="UniProtKB">
        <authorList>
            <consortium name="Ensembl"/>
        </authorList>
    </citation>
    <scope>IDENTIFICATION</scope>
</reference>
<dbReference type="PANTHER" id="PTHR12015:SF70">
    <property type="entry name" value="C-C MOTIF CHEMOKINE 25"/>
    <property type="match status" value="1"/>
</dbReference>
<evidence type="ECO:0000256" key="1">
    <source>
        <dbReference type="ARBA" id="ARBA00022514"/>
    </source>
</evidence>
<dbReference type="GO" id="GO:0048245">
    <property type="term" value="P:eosinophil chemotaxis"/>
    <property type="evidence" value="ECO:0007669"/>
    <property type="project" value="TreeGrafter"/>
</dbReference>
<dbReference type="SUPFAM" id="SSF54117">
    <property type="entry name" value="Interleukin 8-like chemokines"/>
    <property type="match status" value="1"/>
</dbReference>
<feature type="chain" id="PRO_5034311420" description="Chemokine interleukin-8-like domain-containing protein" evidence="4">
    <location>
        <begin position="24"/>
        <end position="141"/>
    </location>
</feature>
<gene>
    <name evidence="6" type="primary">Ccl25</name>
</gene>
<dbReference type="Pfam" id="PF00048">
    <property type="entry name" value="IL8"/>
    <property type="match status" value="1"/>
</dbReference>
<dbReference type="OMA" id="RAWAYRI"/>
<dbReference type="AlphaFoldDB" id="A0A8C6RKW8"/>
<name>A0A8C6RKW8_NANGA</name>
<keyword evidence="2" id="KW-1015">Disulfide bond</keyword>
<feature type="compositionally biased region" description="Basic and acidic residues" evidence="3">
    <location>
        <begin position="103"/>
        <end position="114"/>
    </location>
</feature>
<sequence>MKLWPFACLVACFVGAWVPTVHAQGAIEDCCLGYQRNTKWHILRRATRYRDQLVSGSCNLRAVIFYFRMNKVVCGNPQDKDVQRAMNILSARKKFDNSNTLQAERKKQNHERSKVKNPSIRVRNATMNHSRVVMTTRRIKN</sequence>
<dbReference type="GO" id="GO:0061844">
    <property type="term" value="P:antimicrobial humoral immune response mediated by antimicrobial peptide"/>
    <property type="evidence" value="ECO:0007669"/>
    <property type="project" value="TreeGrafter"/>
</dbReference>
<keyword evidence="4" id="KW-0732">Signal</keyword>
<dbReference type="GO" id="GO:0070098">
    <property type="term" value="P:chemokine-mediated signaling pathway"/>
    <property type="evidence" value="ECO:0007669"/>
    <property type="project" value="TreeGrafter"/>
</dbReference>
<dbReference type="GO" id="GO:0005615">
    <property type="term" value="C:extracellular space"/>
    <property type="evidence" value="ECO:0007669"/>
    <property type="project" value="UniProtKB-KW"/>
</dbReference>
<evidence type="ECO:0000259" key="5">
    <source>
        <dbReference type="SMART" id="SM00199"/>
    </source>
</evidence>
<dbReference type="GO" id="GO:0030335">
    <property type="term" value="P:positive regulation of cell migration"/>
    <property type="evidence" value="ECO:0007669"/>
    <property type="project" value="TreeGrafter"/>
</dbReference>
<dbReference type="SMART" id="SM00199">
    <property type="entry name" value="SCY"/>
    <property type="match status" value="1"/>
</dbReference>
<evidence type="ECO:0000256" key="3">
    <source>
        <dbReference type="SAM" id="MobiDB-lite"/>
    </source>
</evidence>
<evidence type="ECO:0000313" key="6">
    <source>
        <dbReference type="Ensembl" id="ENSNGAP00000019907.1"/>
    </source>
</evidence>
<evidence type="ECO:0000256" key="2">
    <source>
        <dbReference type="ARBA" id="ARBA00023157"/>
    </source>
</evidence>
<accession>A0A8C6RKW8</accession>
<proteinExistence type="predicted"/>
<dbReference type="InterPro" id="IPR036048">
    <property type="entry name" value="Interleukin_8-like_sf"/>
</dbReference>
<dbReference type="Ensembl" id="ENSNGAT00000025572.1">
    <property type="protein sequence ID" value="ENSNGAP00000019907.1"/>
    <property type="gene ID" value="ENSNGAG00000019571.1"/>
</dbReference>
<dbReference type="GO" id="GO:0008009">
    <property type="term" value="F:chemokine activity"/>
    <property type="evidence" value="ECO:0007669"/>
    <property type="project" value="InterPro"/>
</dbReference>
<dbReference type="GO" id="GO:0006954">
    <property type="term" value="P:inflammatory response"/>
    <property type="evidence" value="ECO:0007669"/>
    <property type="project" value="TreeGrafter"/>
</dbReference>
<dbReference type="InterPro" id="IPR039809">
    <property type="entry name" value="Chemokine_b/g/d"/>
</dbReference>
<dbReference type="PANTHER" id="PTHR12015">
    <property type="entry name" value="SMALL INDUCIBLE CYTOKINE A"/>
    <property type="match status" value="1"/>
</dbReference>
<keyword evidence="7" id="KW-1185">Reference proteome</keyword>
<feature type="region of interest" description="Disordered" evidence="3">
    <location>
        <begin position="99"/>
        <end position="118"/>
    </location>
</feature>
<evidence type="ECO:0000313" key="7">
    <source>
        <dbReference type="Proteomes" id="UP000694381"/>
    </source>
</evidence>
<keyword evidence="1" id="KW-0202">Cytokine</keyword>
<dbReference type="Proteomes" id="UP000694381">
    <property type="component" value="Unassembled WGS sequence"/>
</dbReference>
<dbReference type="Gene3D" id="2.40.50.40">
    <property type="match status" value="1"/>
</dbReference>
<dbReference type="GO" id="GO:0048020">
    <property type="term" value="F:CCR chemokine receptor binding"/>
    <property type="evidence" value="ECO:0007669"/>
    <property type="project" value="TreeGrafter"/>
</dbReference>
<protein>
    <recommendedName>
        <fullName evidence="5">Chemokine interleukin-8-like domain-containing protein</fullName>
    </recommendedName>
</protein>
<organism evidence="6 7">
    <name type="scientific">Nannospalax galili</name>
    <name type="common">Northern Israeli blind subterranean mole rat</name>
    <name type="synonym">Spalax galili</name>
    <dbReference type="NCBI Taxonomy" id="1026970"/>
    <lineage>
        <taxon>Eukaryota</taxon>
        <taxon>Metazoa</taxon>
        <taxon>Chordata</taxon>
        <taxon>Craniata</taxon>
        <taxon>Vertebrata</taxon>
        <taxon>Euteleostomi</taxon>
        <taxon>Mammalia</taxon>
        <taxon>Eutheria</taxon>
        <taxon>Euarchontoglires</taxon>
        <taxon>Glires</taxon>
        <taxon>Rodentia</taxon>
        <taxon>Myomorpha</taxon>
        <taxon>Muroidea</taxon>
        <taxon>Spalacidae</taxon>
        <taxon>Spalacinae</taxon>
        <taxon>Nannospalax</taxon>
    </lineage>
</organism>